<feature type="compositionally biased region" description="Basic and acidic residues" evidence="1">
    <location>
        <begin position="473"/>
        <end position="486"/>
    </location>
</feature>
<evidence type="ECO:0000313" key="3">
    <source>
        <dbReference type="Proteomes" id="UP001201262"/>
    </source>
</evidence>
<feature type="region of interest" description="Disordered" evidence="1">
    <location>
        <begin position="116"/>
        <end position="168"/>
    </location>
</feature>
<dbReference type="AlphaFoldDB" id="A0AAD4PY27"/>
<feature type="compositionally biased region" description="Polar residues" evidence="1">
    <location>
        <begin position="116"/>
        <end position="132"/>
    </location>
</feature>
<proteinExistence type="predicted"/>
<reference evidence="2" key="1">
    <citation type="submission" date="2021-12" db="EMBL/GenBank/DDBJ databases">
        <title>Convergent genome expansion in fungi linked to evolution of root-endophyte symbiosis.</title>
        <authorList>
            <consortium name="DOE Joint Genome Institute"/>
            <person name="Ke Y.-H."/>
            <person name="Bonito G."/>
            <person name="Liao H.-L."/>
            <person name="Looney B."/>
            <person name="Rojas-Flechas A."/>
            <person name="Nash J."/>
            <person name="Hameed K."/>
            <person name="Schadt C."/>
            <person name="Martin F."/>
            <person name="Crous P.W."/>
            <person name="Miettinen O."/>
            <person name="Magnuson J.K."/>
            <person name="Labbe J."/>
            <person name="Jacobson D."/>
            <person name="Doktycz M.J."/>
            <person name="Veneault-Fourrey C."/>
            <person name="Kuo A."/>
            <person name="Mondo S."/>
            <person name="Calhoun S."/>
            <person name="Riley R."/>
            <person name="Ohm R."/>
            <person name="LaButti K."/>
            <person name="Andreopoulos B."/>
            <person name="Pangilinan J."/>
            <person name="Nolan M."/>
            <person name="Tritt A."/>
            <person name="Clum A."/>
            <person name="Lipzen A."/>
            <person name="Daum C."/>
            <person name="Barry K."/>
            <person name="Grigoriev I.V."/>
            <person name="Vilgalys R."/>
        </authorList>
    </citation>
    <scope>NUCLEOTIDE SEQUENCE</scope>
    <source>
        <strain evidence="2">PMI_201</strain>
    </source>
</reference>
<feature type="compositionally biased region" description="Polar residues" evidence="1">
    <location>
        <begin position="80"/>
        <end position="104"/>
    </location>
</feature>
<evidence type="ECO:0000313" key="2">
    <source>
        <dbReference type="EMBL" id="KAH8697289.1"/>
    </source>
</evidence>
<dbReference type="EMBL" id="JAJTJA010000006">
    <property type="protein sequence ID" value="KAH8697289.1"/>
    <property type="molecule type" value="Genomic_DNA"/>
</dbReference>
<keyword evidence="3" id="KW-1185">Reference proteome</keyword>
<dbReference type="Proteomes" id="UP001201262">
    <property type="component" value="Unassembled WGS sequence"/>
</dbReference>
<dbReference type="GeneID" id="70239888"/>
<name>A0AAD4PY27_9EURO</name>
<feature type="compositionally biased region" description="Polar residues" evidence="1">
    <location>
        <begin position="352"/>
        <end position="365"/>
    </location>
</feature>
<feature type="compositionally biased region" description="Basic and acidic residues" evidence="1">
    <location>
        <begin position="437"/>
        <end position="453"/>
    </location>
</feature>
<feature type="region of interest" description="Disordered" evidence="1">
    <location>
        <begin position="345"/>
        <end position="486"/>
    </location>
</feature>
<feature type="compositionally biased region" description="Pro residues" evidence="1">
    <location>
        <begin position="224"/>
        <end position="233"/>
    </location>
</feature>
<feature type="compositionally biased region" description="Gly residues" evidence="1">
    <location>
        <begin position="148"/>
        <end position="158"/>
    </location>
</feature>
<protein>
    <submittedName>
        <fullName evidence="2">Uncharacterized protein</fullName>
    </submittedName>
</protein>
<feature type="compositionally biased region" description="Polar residues" evidence="1">
    <location>
        <begin position="40"/>
        <end position="50"/>
    </location>
</feature>
<sequence>MAMAETPNPNGDRHSRRKPFSSWVKRLTSLKSSSSESHPNRTSGKRSNGSMLKGKKQNGFKNNNPYPLSGNIGRAGSPPHSYNDTVSYTESTGQTQGHASSQLSLHTSVSEHNILGNSAKSTAPTLSTNGDTARSEAGYSKAGTMATGHGGTTGGGEGSTFSSPAPSVRSLTTTLTTVQSTAPSTQIYGAYNNQAQNGSSLPHVNSTYGAANQQVHFSHQFPSSPAPAVPPHLAPNGQPTTYTTAIANNLLTDNASILTLASSSKRRRRNSLDTNASVRALAPSSVFGGSRESLPLSVLSGNVGDTSNASVSNAPGVLSRQSLGGLASAERISVYSASGATTLITGGDRGSLITSKQGDNGSIRSSLHGHTRNDSTTGSITGSALPNNNTNTNNPPAATTTAASNPNTMPGRISRRSSGWGEISGESEGAQDEEEHIDTREKAESSHEERATGEELNPSIKEPPVEELEEDEEKGRNSEEGADHEN</sequence>
<comment type="caution">
    <text evidence="2">The sequence shown here is derived from an EMBL/GenBank/DDBJ whole genome shotgun (WGS) entry which is preliminary data.</text>
</comment>
<gene>
    <name evidence="2" type="ORF">BGW36DRAFT_164866</name>
</gene>
<feature type="region of interest" description="Disordered" evidence="1">
    <location>
        <begin position="1"/>
        <end position="104"/>
    </location>
</feature>
<dbReference type="RefSeq" id="XP_046071990.1">
    <property type="nucleotide sequence ID" value="XM_046209601.1"/>
</dbReference>
<evidence type="ECO:0000256" key="1">
    <source>
        <dbReference type="SAM" id="MobiDB-lite"/>
    </source>
</evidence>
<feature type="compositionally biased region" description="Polar residues" evidence="1">
    <location>
        <begin position="374"/>
        <end position="385"/>
    </location>
</feature>
<accession>A0AAD4PY27</accession>
<feature type="region of interest" description="Disordered" evidence="1">
    <location>
        <begin position="219"/>
        <end position="239"/>
    </location>
</feature>
<feature type="compositionally biased region" description="Low complexity" evidence="1">
    <location>
        <begin position="386"/>
        <end position="428"/>
    </location>
</feature>
<organism evidence="2 3">
    <name type="scientific">Talaromyces proteolyticus</name>
    <dbReference type="NCBI Taxonomy" id="1131652"/>
    <lineage>
        <taxon>Eukaryota</taxon>
        <taxon>Fungi</taxon>
        <taxon>Dikarya</taxon>
        <taxon>Ascomycota</taxon>
        <taxon>Pezizomycotina</taxon>
        <taxon>Eurotiomycetes</taxon>
        <taxon>Eurotiomycetidae</taxon>
        <taxon>Eurotiales</taxon>
        <taxon>Trichocomaceae</taxon>
        <taxon>Talaromyces</taxon>
        <taxon>Talaromyces sect. Bacilispori</taxon>
    </lineage>
</organism>